<dbReference type="Proteomes" id="UP000003781">
    <property type="component" value="Unassembled WGS sequence"/>
</dbReference>
<reference evidence="1 2" key="1">
    <citation type="submission" date="2007-03" db="EMBL/GenBank/DDBJ databases">
        <authorList>
            <person name="Stal L."/>
            <person name="Ferriera S."/>
            <person name="Johnson J."/>
            <person name="Kravitz S."/>
            <person name="Beeson K."/>
            <person name="Sutton G."/>
            <person name="Rogers Y.-H."/>
            <person name="Friedman R."/>
            <person name="Frazier M."/>
            <person name="Venter J.C."/>
        </authorList>
    </citation>
    <scope>NUCLEOTIDE SEQUENCE [LARGE SCALE GENOMIC DNA]</scope>
    <source>
        <strain evidence="1 2">CCY0110</strain>
    </source>
</reference>
<gene>
    <name evidence="1" type="ORF">CY0110_18702</name>
</gene>
<evidence type="ECO:0000313" key="2">
    <source>
        <dbReference type="Proteomes" id="UP000003781"/>
    </source>
</evidence>
<sequence length="25" mass="2995">MLYEYQQKSVAFLKEKLSFSQSQIV</sequence>
<organism evidence="1 2">
    <name type="scientific">Crocosphaera chwakensis CCY0110</name>
    <dbReference type="NCBI Taxonomy" id="391612"/>
    <lineage>
        <taxon>Bacteria</taxon>
        <taxon>Bacillati</taxon>
        <taxon>Cyanobacteriota</taxon>
        <taxon>Cyanophyceae</taxon>
        <taxon>Oscillatoriophycideae</taxon>
        <taxon>Chroococcales</taxon>
        <taxon>Aphanothecaceae</taxon>
        <taxon>Crocosphaera</taxon>
        <taxon>Crocosphaera chwakensis</taxon>
    </lineage>
</organism>
<comment type="caution">
    <text evidence="1">The sequence shown here is derived from an EMBL/GenBank/DDBJ whole genome shotgun (WGS) entry which is preliminary data.</text>
</comment>
<evidence type="ECO:0000313" key="1">
    <source>
        <dbReference type="EMBL" id="EAZ93854.1"/>
    </source>
</evidence>
<protein>
    <submittedName>
        <fullName evidence="1">Uncharacterized protein</fullName>
    </submittedName>
</protein>
<keyword evidence="2" id="KW-1185">Reference proteome</keyword>
<name>A3IJ72_9CHRO</name>
<dbReference type="AlphaFoldDB" id="A3IJ72"/>
<dbReference type="EMBL" id="AAXW01000002">
    <property type="protein sequence ID" value="EAZ93854.1"/>
    <property type="molecule type" value="Genomic_DNA"/>
</dbReference>
<accession>A3IJ72</accession>
<proteinExistence type="predicted"/>